<evidence type="ECO:0000256" key="5">
    <source>
        <dbReference type="ARBA" id="ARBA00022755"/>
    </source>
</evidence>
<dbReference type="PANTHER" id="PTHR11692">
    <property type="entry name" value="BIFUNCTIONAL PURINE BIOSYNTHESIS PROTEIN PURH"/>
    <property type="match status" value="1"/>
</dbReference>
<dbReference type="AlphaFoldDB" id="A0A6P1TH97"/>
<dbReference type="GO" id="GO:0006189">
    <property type="term" value="P:'de novo' IMP biosynthetic process"/>
    <property type="evidence" value="ECO:0007669"/>
    <property type="project" value="UniProtKB-UniRule"/>
</dbReference>
<dbReference type="Pfam" id="PF02142">
    <property type="entry name" value="MGS"/>
    <property type="match status" value="1"/>
</dbReference>
<evidence type="ECO:0000313" key="12">
    <source>
        <dbReference type="EMBL" id="QHQ59677.1"/>
    </source>
</evidence>
<evidence type="ECO:0000256" key="8">
    <source>
        <dbReference type="ARBA" id="ARBA00050488"/>
    </source>
</evidence>
<dbReference type="SMART" id="SM00798">
    <property type="entry name" value="AICARFT_IMPCHas"/>
    <property type="match status" value="1"/>
</dbReference>
<keyword evidence="13" id="KW-1185">Reference proteome</keyword>
<dbReference type="GO" id="GO:0004643">
    <property type="term" value="F:phosphoribosylaminoimidazolecarboxamide formyltransferase activity"/>
    <property type="evidence" value="ECO:0007669"/>
    <property type="project" value="UniProtKB-UniRule"/>
</dbReference>
<evidence type="ECO:0000313" key="13">
    <source>
        <dbReference type="Proteomes" id="UP000464314"/>
    </source>
</evidence>
<dbReference type="GO" id="GO:0005829">
    <property type="term" value="C:cytosol"/>
    <property type="evidence" value="ECO:0007669"/>
    <property type="project" value="TreeGrafter"/>
</dbReference>
<evidence type="ECO:0000256" key="4">
    <source>
        <dbReference type="ARBA" id="ARBA00022679"/>
    </source>
</evidence>
<feature type="domain" description="MGS-like" evidence="11">
    <location>
        <begin position="1"/>
        <end position="150"/>
    </location>
</feature>
<name>A0A6P1TH97_9FIRM</name>
<dbReference type="EC" id="2.1.2.3" evidence="10"/>
<gene>
    <name evidence="10 12" type="primary">purH</name>
    <name evidence="12" type="ORF">Ana3638_01760</name>
</gene>
<keyword evidence="7 10" id="KW-0511">Multifunctional enzyme</keyword>
<dbReference type="InterPro" id="IPR036914">
    <property type="entry name" value="MGS-like_dom_sf"/>
</dbReference>
<dbReference type="EC" id="3.5.4.10" evidence="10"/>
<dbReference type="FunFam" id="3.40.50.1380:FF:000001">
    <property type="entry name" value="Bifunctional purine biosynthesis protein PurH"/>
    <property type="match status" value="1"/>
</dbReference>
<dbReference type="HAMAP" id="MF_00139">
    <property type="entry name" value="PurH"/>
    <property type="match status" value="1"/>
</dbReference>
<proteinExistence type="inferred from homology"/>
<accession>A0A6P1TH97</accession>
<dbReference type="GO" id="GO:0003937">
    <property type="term" value="F:IMP cyclohydrolase activity"/>
    <property type="evidence" value="ECO:0007669"/>
    <property type="project" value="UniProtKB-UniRule"/>
</dbReference>
<protein>
    <recommendedName>
        <fullName evidence="10">Bifunctional purine biosynthesis protein PurH</fullName>
    </recommendedName>
    <domain>
        <recommendedName>
            <fullName evidence="10">Phosphoribosylaminoimidazolecarboxamide formyltransferase</fullName>
            <ecNumber evidence="10">2.1.2.3</ecNumber>
        </recommendedName>
        <alternativeName>
            <fullName evidence="10">AICAR transformylase</fullName>
        </alternativeName>
    </domain>
    <domain>
        <recommendedName>
            <fullName evidence="10">IMP cyclohydrolase</fullName>
            <ecNumber evidence="10">3.5.4.10</ecNumber>
        </recommendedName>
        <alternativeName>
            <fullName evidence="10">ATIC</fullName>
        </alternativeName>
        <alternativeName>
            <fullName evidence="10">IMP synthase</fullName>
        </alternativeName>
        <alternativeName>
            <fullName evidence="10">Inosinicase</fullName>
        </alternativeName>
    </domain>
</protein>
<dbReference type="EMBL" id="CP048000">
    <property type="protein sequence ID" value="QHQ59677.1"/>
    <property type="molecule type" value="Genomic_DNA"/>
</dbReference>
<dbReference type="PANTHER" id="PTHR11692:SF0">
    <property type="entry name" value="BIFUNCTIONAL PURINE BIOSYNTHESIS PROTEIN ATIC"/>
    <property type="match status" value="1"/>
</dbReference>
<dbReference type="CDD" id="cd01421">
    <property type="entry name" value="IMPCH"/>
    <property type="match status" value="1"/>
</dbReference>
<dbReference type="KEGG" id="anr:Ana3638_01760"/>
<organism evidence="12 13">
    <name type="scientific">Anaerocolumna sedimenticola</name>
    <dbReference type="NCBI Taxonomy" id="2696063"/>
    <lineage>
        <taxon>Bacteria</taxon>
        <taxon>Bacillati</taxon>
        <taxon>Bacillota</taxon>
        <taxon>Clostridia</taxon>
        <taxon>Lachnospirales</taxon>
        <taxon>Lachnospiraceae</taxon>
        <taxon>Anaerocolumna</taxon>
    </lineage>
</organism>
<dbReference type="Pfam" id="PF01808">
    <property type="entry name" value="AICARFT_IMPCHas"/>
    <property type="match status" value="1"/>
</dbReference>
<comment type="similarity">
    <text evidence="3 10">Belongs to the PurH family.</text>
</comment>
<dbReference type="InterPro" id="IPR011607">
    <property type="entry name" value="MGS-like_dom"/>
</dbReference>
<evidence type="ECO:0000256" key="7">
    <source>
        <dbReference type="ARBA" id="ARBA00023268"/>
    </source>
</evidence>
<dbReference type="NCBIfam" id="TIGR00355">
    <property type="entry name" value="purH"/>
    <property type="match status" value="1"/>
</dbReference>
<dbReference type="NCBIfam" id="NF002049">
    <property type="entry name" value="PRK00881.1"/>
    <property type="match status" value="1"/>
</dbReference>
<comment type="catalytic activity">
    <reaction evidence="8 10">
        <text>(6R)-10-formyltetrahydrofolate + 5-amino-1-(5-phospho-beta-D-ribosyl)imidazole-4-carboxamide = 5-formamido-1-(5-phospho-D-ribosyl)imidazole-4-carboxamide + (6S)-5,6,7,8-tetrahydrofolate</text>
        <dbReference type="Rhea" id="RHEA:22192"/>
        <dbReference type="ChEBI" id="CHEBI:57453"/>
        <dbReference type="ChEBI" id="CHEBI:58467"/>
        <dbReference type="ChEBI" id="CHEBI:58475"/>
        <dbReference type="ChEBI" id="CHEBI:195366"/>
        <dbReference type="EC" id="2.1.2.3"/>
    </reaction>
</comment>
<dbReference type="InterPro" id="IPR016193">
    <property type="entry name" value="Cytidine_deaminase-like"/>
</dbReference>
<keyword evidence="4 10" id="KW-0808">Transferase</keyword>
<dbReference type="UniPathway" id="UPA00074">
    <property type="reaction ID" value="UER00133"/>
</dbReference>
<evidence type="ECO:0000256" key="2">
    <source>
        <dbReference type="ARBA" id="ARBA00004954"/>
    </source>
</evidence>
<reference evidence="12 13" key="1">
    <citation type="submission" date="2020-01" db="EMBL/GenBank/DDBJ databases">
        <title>Genome analysis of Anaerocolumna sp. CBA3638.</title>
        <authorList>
            <person name="Kim J."/>
            <person name="Roh S.W."/>
        </authorList>
    </citation>
    <scope>NUCLEOTIDE SEQUENCE [LARGE SCALE GENOMIC DNA]</scope>
    <source>
        <strain evidence="12 13">CBA3638</strain>
    </source>
</reference>
<dbReference type="FunFam" id="3.40.140.20:FF:000001">
    <property type="entry name" value="Bifunctional purine biosynthesis protein PurH"/>
    <property type="match status" value="1"/>
</dbReference>
<evidence type="ECO:0000256" key="6">
    <source>
        <dbReference type="ARBA" id="ARBA00022801"/>
    </source>
</evidence>
<evidence type="ECO:0000259" key="11">
    <source>
        <dbReference type="PROSITE" id="PS51855"/>
    </source>
</evidence>
<dbReference type="PIRSF" id="PIRSF000414">
    <property type="entry name" value="AICARFT_IMPCHas"/>
    <property type="match status" value="1"/>
</dbReference>
<comment type="domain">
    <text evidence="10">The IMP cyclohydrolase activity resides in the N-terminal region.</text>
</comment>
<comment type="pathway">
    <text evidence="1 10">Purine metabolism; IMP biosynthesis via de novo pathway; IMP from 5-formamido-1-(5-phospho-D-ribosyl)imidazole-4-carboxamide: step 1/1.</text>
</comment>
<dbReference type="PROSITE" id="PS51855">
    <property type="entry name" value="MGS"/>
    <property type="match status" value="1"/>
</dbReference>
<keyword evidence="5 10" id="KW-0658">Purine biosynthesis</keyword>
<dbReference type="Proteomes" id="UP000464314">
    <property type="component" value="Chromosome"/>
</dbReference>
<dbReference type="Gene3D" id="3.40.140.20">
    <property type="match status" value="2"/>
</dbReference>
<dbReference type="SMART" id="SM00851">
    <property type="entry name" value="MGS"/>
    <property type="match status" value="1"/>
</dbReference>
<sequence length="524" mass="58483">MIYKEVNMRALISVSDKTGIVEFAKELVLLGIEIISTGGTYNKLKEAGVAAIEISELTGFPECLDGRVKTLHPIVHAGLLAMRSKPDHMKQLKDLNIETIDMVVVNLYPFKATILKENVTREEAVENIDIGGPTMLRSAAKNYQDVTVIVDPDDYKEVLEQLKVKGEVSLDTKFYLMQKVFMHTSNYDTMIADYLKNQRNDHELPDTLTLTYEKVQDMRYGENPHQKAAFYREIGKKKGSITDAVQLNGKELSFNNINDTNGALELLKEFTEPTVVACKHGNPCGVGSADNILDAWTKAFEADKVSIYGGIVVINREVTLELAEEMKKVFLEVIVAPAYDKAALELLQTKKNVRVLELRDIDVPQEEHAYDLKKVNGGLIVQTIDSKLLIEEELKVVTDRKPTDKEMEDMLFAWRVVKFVKSNGIALAKDKQTVGIGPGQVNRVWSTKQCIEHAAELINEDATKGAVLASDAYFPFDDSVEAAHQAGITAIIQPGGSIRDEDSIKKCNEYGIAMVFTGMRHFKH</sequence>
<evidence type="ECO:0000256" key="9">
    <source>
        <dbReference type="ARBA" id="ARBA00050687"/>
    </source>
</evidence>
<comment type="pathway">
    <text evidence="2 10">Purine metabolism; IMP biosynthesis via de novo pathway; 5-formamido-1-(5-phospho-D-ribosyl)imidazole-4-carboxamide from 5-amino-1-(5-phospho-D-ribosyl)imidazole-4-carboxamide (10-formyl THF route): step 1/1.</text>
</comment>
<dbReference type="InterPro" id="IPR002695">
    <property type="entry name" value="PurH-like"/>
</dbReference>
<evidence type="ECO:0000256" key="3">
    <source>
        <dbReference type="ARBA" id="ARBA00007667"/>
    </source>
</evidence>
<dbReference type="Gene3D" id="3.40.50.1380">
    <property type="entry name" value="Methylglyoxal synthase-like domain"/>
    <property type="match status" value="1"/>
</dbReference>
<evidence type="ECO:0000256" key="10">
    <source>
        <dbReference type="HAMAP-Rule" id="MF_00139"/>
    </source>
</evidence>
<dbReference type="SUPFAM" id="SSF53927">
    <property type="entry name" value="Cytidine deaminase-like"/>
    <property type="match status" value="1"/>
</dbReference>
<comment type="catalytic activity">
    <reaction evidence="9 10">
        <text>IMP + H2O = 5-formamido-1-(5-phospho-D-ribosyl)imidazole-4-carboxamide</text>
        <dbReference type="Rhea" id="RHEA:18445"/>
        <dbReference type="ChEBI" id="CHEBI:15377"/>
        <dbReference type="ChEBI" id="CHEBI:58053"/>
        <dbReference type="ChEBI" id="CHEBI:58467"/>
        <dbReference type="EC" id="3.5.4.10"/>
    </reaction>
</comment>
<keyword evidence="6 10" id="KW-0378">Hydrolase</keyword>
<dbReference type="InterPro" id="IPR024051">
    <property type="entry name" value="AICAR_Tfase_dup_dom_sf"/>
</dbReference>
<dbReference type="SUPFAM" id="SSF52335">
    <property type="entry name" value="Methylglyoxal synthase-like"/>
    <property type="match status" value="1"/>
</dbReference>
<evidence type="ECO:0000256" key="1">
    <source>
        <dbReference type="ARBA" id="ARBA00004844"/>
    </source>
</evidence>
<dbReference type="FunFam" id="3.40.140.20:FF:000002">
    <property type="entry name" value="Bifunctional purine biosynthesis protein PurH"/>
    <property type="match status" value="1"/>
</dbReference>